<reference evidence="4 5" key="1">
    <citation type="submission" date="2019-08" db="EMBL/GenBank/DDBJ databases">
        <title>Archangium and Cystobacter genomes.</title>
        <authorList>
            <person name="Chen I.-C.K."/>
            <person name="Wielgoss S."/>
        </authorList>
    </citation>
    <scope>NUCLEOTIDE SEQUENCE [LARGE SCALE GENOMIC DNA]</scope>
    <source>
        <strain evidence="4 5">Cbm 6</strain>
    </source>
</reference>
<proteinExistence type="inferred from homology"/>
<dbReference type="InterPro" id="IPR051083">
    <property type="entry name" value="GrpII_Intron_Splice-Mob/Def"/>
</dbReference>
<comment type="similarity">
    <text evidence="1">Belongs to the bacterial reverse transcriptase family.</text>
</comment>
<dbReference type="SUPFAM" id="SSF56672">
    <property type="entry name" value="DNA/RNA polymerases"/>
    <property type="match status" value="1"/>
</dbReference>
<name>A0ABY9XAB1_9BACT</name>
<evidence type="ECO:0000313" key="5">
    <source>
        <dbReference type="Proteomes" id="UP001611383"/>
    </source>
</evidence>
<dbReference type="Proteomes" id="UP001611383">
    <property type="component" value="Chromosome"/>
</dbReference>
<gene>
    <name evidence="4" type="ORF">F0U60_10810</name>
</gene>
<protein>
    <recommendedName>
        <fullName evidence="6">Retron-type RNA-directed DNA polymerase</fullName>
    </recommendedName>
</protein>
<dbReference type="CDD" id="cd01651">
    <property type="entry name" value="RT_G2_intron"/>
    <property type="match status" value="1"/>
</dbReference>
<evidence type="ECO:0000259" key="2">
    <source>
        <dbReference type="Pfam" id="PF00078"/>
    </source>
</evidence>
<dbReference type="EMBL" id="CP043494">
    <property type="protein sequence ID" value="WNG52323.1"/>
    <property type="molecule type" value="Genomic_DNA"/>
</dbReference>
<organism evidence="4 5">
    <name type="scientific">Archangium minus</name>
    <dbReference type="NCBI Taxonomy" id="83450"/>
    <lineage>
        <taxon>Bacteria</taxon>
        <taxon>Pseudomonadati</taxon>
        <taxon>Myxococcota</taxon>
        <taxon>Myxococcia</taxon>
        <taxon>Myxococcales</taxon>
        <taxon>Cystobacterineae</taxon>
        <taxon>Archangiaceae</taxon>
        <taxon>Archangium</taxon>
    </lineage>
</organism>
<dbReference type="PANTHER" id="PTHR34047:SF8">
    <property type="entry name" value="PROTEIN YKFC"/>
    <property type="match status" value="1"/>
</dbReference>
<accession>A0ABY9XAB1</accession>
<dbReference type="InterPro" id="IPR043502">
    <property type="entry name" value="DNA/RNA_pol_sf"/>
</dbReference>
<dbReference type="PANTHER" id="PTHR34047">
    <property type="entry name" value="NUCLEAR INTRON MATURASE 1, MITOCHONDRIAL-RELATED"/>
    <property type="match status" value="1"/>
</dbReference>
<keyword evidence="5" id="KW-1185">Reference proteome</keyword>
<feature type="domain" description="Group II intron maturase-specific" evidence="3">
    <location>
        <begin position="170"/>
        <end position="242"/>
    </location>
</feature>
<feature type="domain" description="Reverse transcriptase" evidence="2">
    <location>
        <begin position="66"/>
        <end position="140"/>
    </location>
</feature>
<evidence type="ECO:0000313" key="4">
    <source>
        <dbReference type="EMBL" id="WNG52323.1"/>
    </source>
</evidence>
<evidence type="ECO:0000259" key="3">
    <source>
        <dbReference type="Pfam" id="PF08388"/>
    </source>
</evidence>
<sequence length="280" mass="32566">MYVHLLKRETLEAAYLEARRKDGAPGEDGETFERIEERGREEFLARIAEELRTGTYRPRPYRRREIPKEGGKVRVISIPSIRDRTVQGALRLILEPIFEADFSDSSFGARPGRSAHEAIETVKQGLRQRKHRVVDVDLKGFLGFEFRWERSPRTGKWYAHRSPRKKKVTEVLGKVRDTLRAGRALPIRAAVERVNGIVRGWVNYFRVGNSGQAFGKVKQYVERKVRRFVAKRAGRRGLGWKRWSREVVYGAWGLYGDYRVRYYNPSKARLQPNGIITPVR</sequence>
<evidence type="ECO:0008006" key="6">
    <source>
        <dbReference type="Google" id="ProtNLM"/>
    </source>
</evidence>
<evidence type="ECO:0000256" key="1">
    <source>
        <dbReference type="ARBA" id="ARBA00034120"/>
    </source>
</evidence>
<dbReference type="InterPro" id="IPR013597">
    <property type="entry name" value="Mat_intron_G2"/>
</dbReference>
<dbReference type="InterPro" id="IPR000477">
    <property type="entry name" value="RT_dom"/>
</dbReference>
<dbReference type="Pfam" id="PF08388">
    <property type="entry name" value="GIIM"/>
    <property type="match status" value="1"/>
</dbReference>
<dbReference type="Pfam" id="PF00078">
    <property type="entry name" value="RVT_1"/>
    <property type="match status" value="1"/>
</dbReference>